<gene>
    <name evidence="4" type="ORF">EOE48_23950</name>
</gene>
<dbReference type="PANTHER" id="PTHR16943">
    <property type="entry name" value="2-METHYLCITRATE DEHYDRATASE-RELATED"/>
    <property type="match status" value="1"/>
</dbReference>
<sequence>MAEPPVRLARALVRQARAARLADLPVPAVDRLKIGLLDFLSCAFEARDLPTSRQAAAIATTVEGGATILGTAKAAPAGEAAFANATAGHGLVREDMHAASIGHHGVVLWPLLLALAERERVAGDRLLLAAALGYEAGGRIGRALFTADLARLFRPTGLLGPLGGAVAGGVLLGLSEDEAVSALALAANASCGLNQWPGEGGSDMYFHPGVAARGAIAAVDLARAGAFGSEAILDGEAGLFAAFARRAAPDAIRLFPDGEAEILAVYNKPVPACNFAQTACQAAIAVAREVGPAETIEAVTVHLPEAAIRYPGCDAAGPFVRALQAKMSIPYGVAAALARGRIDEAAYARLDDPAVTRILPLVRLVRDPGFTRDFPARQGAEVEVALSSGARISRRLADVVPATEGEIRARFRQAADAVLPAGRADAIEEAVDRLEAAADAGAVAALCAADAARPRLAAGRRAPRG</sequence>
<proteinExistence type="inferred from homology"/>
<dbReference type="Proteomes" id="UP000286997">
    <property type="component" value="Unassembled WGS sequence"/>
</dbReference>
<dbReference type="Pfam" id="PF03972">
    <property type="entry name" value="MmgE_PrpD_N"/>
    <property type="match status" value="1"/>
</dbReference>
<comment type="caution">
    <text evidence="4">The sequence shown here is derived from an EMBL/GenBank/DDBJ whole genome shotgun (WGS) entry which is preliminary data.</text>
</comment>
<dbReference type="Gene3D" id="3.30.1330.120">
    <property type="entry name" value="2-methylcitrate dehydratase PrpD"/>
    <property type="match status" value="1"/>
</dbReference>
<dbReference type="PANTHER" id="PTHR16943:SF8">
    <property type="entry name" value="2-METHYLCITRATE DEHYDRATASE"/>
    <property type="match status" value="1"/>
</dbReference>
<dbReference type="GO" id="GO:0016829">
    <property type="term" value="F:lyase activity"/>
    <property type="evidence" value="ECO:0007669"/>
    <property type="project" value="InterPro"/>
</dbReference>
<evidence type="ECO:0000313" key="5">
    <source>
        <dbReference type="Proteomes" id="UP000286997"/>
    </source>
</evidence>
<evidence type="ECO:0000313" key="4">
    <source>
        <dbReference type="EMBL" id="RVU14275.1"/>
    </source>
</evidence>
<dbReference type="InterPro" id="IPR045336">
    <property type="entry name" value="MmgE_PrpD_N"/>
</dbReference>
<evidence type="ECO:0000256" key="1">
    <source>
        <dbReference type="ARBA" id="ARBA00006174"/>
    </source>
</evidence>
<dbReference type="OrthoDB" id="9795089at2"/>
<evidence type="ECO:0000259" key="2">
    <source>
        <dbReference type="Pfam" id="PF03972"/>
    </source>
</evidence>
<accession>A0A437NWE4</accession>
<dbReference type="AlphaFoldDB" id="A0A437NWE4"/>
<name>A0A437NWE4_9HYPH</name>
<dbReference type="EMBL" id="SACP01000033">
    <property type="protein sequence ID" value="RVU14275.1"/>
    <property type="molecule type" value="Genomic_DNA"/>
</dbReference>
<dbReference type="InterPro" id="IPR042188">
    <property type="entry name" value="MmgE/PrpD_sf_2"/>
</dbReference>
<dbReference type="Gene3D" id="1.10.4100.10">
    <property type="entry name" value="2-methylcitrate dehydratase PrpD"/>
    <property type="match status" value="1"/>
</dbReference>
<keyword evidence="5" id="KW-1185">Reference proteome</keyword>
<evidence type="ECO:0000259" key="3">
    <source>
        <dbReference type="Pfam" id="PF19305"/>
    </source>
</evidence>
<comment type="similarity">
    <text evidence="1">Belongs to the PrpD family.</text>
</comment>
<feature type="domain" description="MmgE/PrpD C-terminal" evidence="3">
    <location>
        <begin position="271"/>
        <end position="435"/>
    </location>
</feature>
<dbReference type="Pfam" id="PF19305">
    <property type="entry name" value="MmgE_PrpD_C"/>
    <property type="match status" value="1"/>
</dbReference>
<feature type="domain" description="MmgE/PrpD N-terminal" evidence="2">
    <location>
        <begin position="12"/>
        <end position="247"/>
    </location>
</feature>
<dbReference type="SUPFAM" id="SSF103378">
    <property type="entry name" value="2-methylcitrate dehydratase PrpD"/>
    <property type="match status" value="1"/>
</dbReference>
<organism evidence="4 5">
    <name type="scientific">Methylobacterium oryzihabitans</name>
    <dbReference type="NCBI Taxonomy" id="2499852"/>
    <lineage>
        <taxon>Bacteria</taxon>
        <taxon>Pseudomonadati</taxon>
        <taxon>Pseudomonadota</taxon>
        <taxon>Alphaproteobacteria</taxon>
        <taxon>Hyphomicrobiales</taxon>
        <taxon>Methylobacteriaceae</taxon>
        <taxon>Methylobacterium</taxon>
    </lineage>
</organism>
<dbReference type="InterPro" id="IPR042183">
    <property type="entry name" value="MmgE/PrpD_sf_1"/>
</dbReference>
<dbReference type="InterPro" id="IPR005656">
    <property type="entry name" value="MmgE_PrpD"/>
</dbReference>
<dbReference type="InterPro" id="IPR036148">
    <property type="entry name" value="MmgE/PrpD_sf"/>
</dbReference>
<reference evidence="4 5" key="1">
    <citation type="submission" date="2019-01" db="EMBL/GenBank/DDBJ databases">
        <authorList>
            <person name="Chen W.-M."/>
        </authorList>
    </citation>
    <scope>NUCLEOTIDE SEQUENCE [LARGE SCALE GENOMIC DNA]</scope>
    <source>
        <strain evidence="4 5">TER-1</strain>
    </source>
</reference>
<dbReference type="InterPro" id="IPR045337">
    <property type="entry name" value="MmgE_PrpD_C"/>
</dbReference>
<protein>
    <submittedName>
        <fullName evidence="4">MmgE/PrpD family protein</fullName>
    </submittedName>
</protein>